<comment type="caution">
    <text evidence="3">The sequence shown here is derived from an EMBL/GenBank/DDBJ whole genome shotgun (WGS) entry which is preliminary data.</text>
</comment>
<keyword evidence="1" id="KW-1188">Viral release from host cell</keyword>
<sequence length="437" mass="49264">MASINNTVLYDYQKRWLQDDSRFKVAMFARQTGKTFTTTLEIVLDCLAHEAKGEKTRWVILSRGERQAKEAMNEGVKVHLNAMGIACEIMEVPFKEDTTINALEVIFPNGSKITALPANPDTARGFSANVFLDEFAFHADSREIWKALFPVISAGWKLRVVSTPNGKGNKFYELMTDLGNTEWSRHQTDIYQAVADGLPRNIEQLRKGLNDEDAWAQEFELKWLDEASSWLSFDLIDSVEHIDAGKPELYQGGSCFVGMDIAARNDLTVIWVLELVGDVYWTREIVELKRVPLREQLAELNRIMKQYHVVAGNLDQTGMGEKMVEDAQAEHGKRIAGTLFNLSTKLKMATIGKTAFEDRKIRIPQGNSYLREDLHKLKKIIGTNGTPRFTAESDSNGHADRTWACFLALTAATDAVMQPVMAHSRRPRKSKSLTAGY</sequence>
<organism evidence="3 4">
    <name type="scientific">Haemophilus sputorum</name>
    <dbReference type="NCBI Taxonomy" id="1078480"/>
    <lineage>
        <taxon>Bacteria</taxon>
        <taxon>Pseudomonadati</taxon>
        <taxon>Pseudomonadota</taxon>
        <taxon>Gammaproteobacteria</taxon>
        <taxon>Pasteurellales</taxon>
        <taxon>Pasteurellaceae</taxon>
        <taxon>Haemophilus</taxon>
    </lineage>
</organism>
<proteinExistence type="predicted"/>
<dbReference type="Pfam" id="PF03237">
    <property type="entry name" value="Terminase_6N"/>
    <property type="match status" value="1"/>
</dbReference>
<dbReference type="EMBL" id="QEPN01000001">
    <property type="protein sequence ID" value="RDE73778.1"/>
    <property type="molecule type" value="Genomic_DNA"/>
</dbReference>
<dbReference type="InterPro" id="IPR035421">
    <property type="entry name" value="Terminase_6C"/>
</dbReference>
<gene>
    <name evidence="3" type="ORF">DPV93_01060</name>
</gene>
<dbReference type="Gene3D" id="3.40.50.300">
    <property type="entry name" value="P-loop containing nucleotide triphosphate hydrolases"/>
    <property type="match status" value="1"/>
</dbReference>
<evidence type="ECO:0000313" key="3">
    <source>
        <dbReference type="EMBL" id="RDE73778.1"/>
    </source>
</evidence>
<evidence type="ECO:0000259" key="2">
    <source>
        <dbReference type="Pfam" id="PF17289"/>
    </source>
</evidence>
<dbReference type="Proteomes" id="UP000253872">
    <property type="component" value="Unassembled WGS sequence"/>
</dbReference>
<name>A0A369YIX3_9PAST</name>
<protein>
    <submittedName>
        <fullName evidence="3">Terminase</fullName>
    </submittedName>
</protein>
<dbReference type="Gene3D" id="3.30.420.240">
    <property type="match status" value="1"/>
</dbReference>
<accession>A0A369YIX3</accession>
<dbReference type="RefSeq" id="WP_111401516.1">
    <property type="nucleotide sequence ID" value="NZ_QEPN01000001.1"/>
</dbReference>
<dbReference type="Pfam" id="PF17289">
    <property type="entry name" value="Terminase_6C"/>
    <property type="match status" value="1"/>
</dbReference>
<evidence type="ECO:0000256" key="1">
    <source>
        <dbReference type="ARBA" id="ARBA00022612"/>
    </source>
</evidence>
<dbReference type="AlphaFoldDB" id="A0A369YIX3"/>
<reference evidence="3 4" key="1">
    <citation type="submission" date="2018-05" db="EMBL/GenBank/DDBJ databases">
        <title>Draft Genome Sequences for a Diverse set of 7 Haemophilus Species.</title>
        <authorList>
            <person name="Nichols M."/>
            <person name="Topaz N."/>
            <person name="Wang X."/>
            <person name="Wang X."/>
            <person name="Boxrud D."/>
        </authorList>
    </citation>
    <scope>NUCLEOTIDE SEQUENCE [LARGE SCALE GENOMIC DNA]</scope>
    <source>
        <strain evidence="3 4">C2002001239</strain>
    </source>
</reference>
<evidence type="ECO:0000313" key="4">
    <source>
        <dbReference type="Proteomes" id="UP000253872"/>
    </source>
</evidence>
<feature type="domain" description="Terminase large subunit gp17-like C-terminal" evidence="2">
    <location>
        <begin position="257"/>
        <end position="410"/>
    </location>
</feature>
<dbReference type="InterPro" id="IPR027417">
    <property type="entry name" value="P-loop_NTPase"/>
</dbReference>